<organism evidence="2 3">
    <name type="scientific">Pleurodeles waltl</name>
    <name type="common">Iberian ribbed newt</name>
    <dbReference type="NCBI Taxonomy" id="8319"/>
    <lineage>
        <taxon>Eukaryota</taxon>
        <taxon>Metazoa</taxon>
        <taxon>Chordata</taxon>
        <taxon>Craniata</taxon>
        <taxon>Vertebrata</taxon>
        <taxon>Euteleostomi</taxon>
        <taxon>Amphibia</taxon>
        <taxon>Batrachia</taxon>
        <taxon>Caudata</taxon>
        <taxon>Salamandroidea</taxon>
        <taxon>Salamandridae</taxon>
        <taxon>Pleurodelinae</taxon>
        <taxon>Pleurodeles</taxon>
    </lineage>
</organism>
<sequence>MPNLRTQLQTNLIIVAIFKILLIAILTSFPVFWIVAKLCNILVQGLTLSNPFIAMILFHTHDSERSRSPDPPSRSTVTLSLLWKQPAAPHLSTEKPKPPLEKWHRLQENAMNAVSAVSAVRRCVGPGNHPLTDDEKAASCLRMPRTQTWTWEAL</sequence>
<evidence type="ECO:0000313" key="3">
    <source>
        <dbReference type="Proteomes" id="UP001066276"/>
    </source>
</evidence>
<keyword evidence="1" id="KW-1133">Transmembrane helix</keyword>
<gene>
    <name evidence="2" type="ORF">NDU88_003170</name>
</gene>
<reference evidence="2" key="1">
    <citation type="journal article" date="2022" name="bioRxiv">
        <title>Sequencing and chromosome-scale assembly of the giantPleurodeles waltlgenome.</title>
        <authorList>
            <person name="Brown T."/>
            <person name="Elewa A."/>
            <person name="Iarovenko S."/>
            <person name="Subramanian E."/>
            <person name="Araus A.J."/>
            <person name="Petzold A."/>
            <person name="Susuki M."/>
            <person name="Suzuki K.-i.T."/>
            <person name="Hayashi T."/>
            <person name="Toyoda A."/>
            <person name="Oliveira C."/>
            <person name="Osipova E."/>
            <person name="Leigh N.D."/>
            <person name="Simon A."/>
            <person name="Yun M.H."/>
        </authorList>
    </citation>
    <scope>NUCLEOTIDE SEQUENCE</scope>
    <source>
        <strain evidence="2">20211129_DDA</strain>
        <tissue evidence="2">Liver</tissue>
    </source>
</reference>
<accession>A0AAV7PBC3</accession>
<keyword evidence="1" id="KW-0472">Membrane</keyword>
<dbReference type="EMBL" id="JANPWB010000011">
    <property type="protein sequence ID" value="KAJ1124721.1"/>
    <property type="molecule type" value="Genomic_DNA"/>
</dbReference>
<dbReference type="AlphaFoldDB" id="A0AAV7PBC3"/>
<dbReference type="Proteomes" id="UP001066276">
    <property type="component" value="Chromosome 7"/>
</dbReference>
<feature type="transmembrane region" description="Helical" evidence="1">
    <location>
        <begin position="12"/>
        <end position="35"/>
    </location>
</feature>
<keyword evidence="1" id="KW-0812">Transmembrane</keyword>
<comment type="caution">
    <text evidence="2">The sequence shown here is derived from an EMBL/GenBank/DDBJ whole genome shotgun (WGS) entry which is preliminary data.</text>
</comment>
<proteinExistence type="predicted"/>
<evidence type="ECO:0000313" key="2">
    <source>
        <dbReference type="EMBL" id="KAJ1124721.1"/>
    </source>
</evidence>
<protein>
    <submittedName>
        <fullName evidence="2">Uncharacterized protein</fullName>
    </submittedName>
</protein>
<name>A0AAV7PBC3_PLEWA</name>
<keyword evidence="3" id="KW-1185">Reference proteome</keyword>
<evidence type="ECO:0000256" key="1">
    <source>
        <dbReference type="SAM" id="Phobius"/>
    </source>
</evidence>